<name>A0A6B1D3U1_9CHLR</name>
<accession>A0A6B1D3U1</accession>
<sequence>MESISSHNVKRGAALDALRFHHPEFIAQRLEFGSEWSVERREVAEAYTDWLGVEDFAPADVGNLYALLVYLGAVHNEDTKRFYGVGLR</sequence>
<organism evidence="1">
    <name type="scientific">Caldilineaceae bacterium SB0661_bin_32</name>
    <dbReference type="NCBI Taxonomy" id="2605255"/>
    <lineage>
        <taxon>Bacteria</taxon>
        <taxon>Bacillati</taxon>
        <taxon>Chloroflexota</taxon>
        <taxon>Caldilineae</taxon>
        <taxon>Caldilineales</taxon>
        <taxon>Caldilineaceae</taxon>
    </lineage>
</organism>
<evidence type="ECO:0000313" key="1">
    <source>
        <dbReference type="EMBL" id="MYC94256.1"/>
    </source>
</evidence>
<dbReference type="AlphaFoldDB" id="A0A6B1D3U1"/>
<comment type="caution">
    <text evidence="1">The sequence shown here is derived from an EMBL/GenBank/DDBJ whole genome shotgun (WGS) entry which is preliminary data.</text>
</comment>
<dbReference type="EMBL" id="VXMH01000022">
    <property type="protein sequence ID" value="MYC94256.1"/>
    <property type="molecule type" value="Genomic_DNA"/>
</dbReference>
<proteinExistence type="predicted"/>
<protein>
    <submittedName>
        <fullName evidence="1">Uncharacterized protein</fullName>
    </submittedName>
</protein>
<gene>
    <name evidence="1" type="ORF">F4X14_04735</name>
</gene>
<reference evidence="1" key="1">
    <citation type="submission" date="2019-09" db="EMBL/GenBank/DDBJ databases">
        <title>Characterisation of the sponge microbiome using genome-centric metagenomics.</title>
        <authorList>
            <person name="Engelberts J.P."/>
            <person name="Robbins S.J."/>
            <person name="De Goeij J.M."/>
            <person name="Aranda M."/>
            <person name="Bell S.C."/>
            <person name="Webster N.S."/>
        </authorList>
    </citation>
    <scope>NUCLEOTIDE SEQUENCE</scope>
    <source>
        <strain evidence="1">SB0661_bin_32</strain>
    </source>
</reference>